<evidence type="ECO:0000256" key="1">
    <source>
        <dbReference type="SAM" id="MobiDB-lite"/>
    </source>
</evidence>
<proteinExistence type="predicted"/>
<gene>
    <name evidence="2" type="ORF">LNINA_LOCUS12548</name>
</gene>
<name>A0AAV1JW58_9NEOP</name>
<evidence type="ECO:0000313" key="2">
    <source>
        <dbReference type="EMBL" id="CAK1553571.1"/>
    </source>
</evidence>
<accession>A0AAV1JW58</accession>
<keyword evidence="3" id="KW-1185">Reference proteome</keyword>
<sequence length="158" mass="18588">MFDVSRPHRLPSTPYHLLTYSLYFKTSNEDYWDILRVLNINKNLCDFNGSVINLEVSDNLHITMSERLEAGQQLVKKTMDQVIQEKQTTGAVSIQARQEFRESYQESYEEEFEEETFIDQHGNKTTKRVESSSESKEHSKSADVRQPIKSCFNRMRVR</sequence>
<dbReference type="EMBL" id="CAVLEF010000225">
    <property type="protein sequence ID" value="CAK1553571.1"/>
    <property type="molecule type" value="Genomic_DNA"/>
</dbReference>
<dbReference type="Proteomes" id="UP001497472">
    <property type="component" value="Unassembled WGS sequence"/>
</dbReference>
<feature type="compositionally biased region" description="Acidic residues" evidence="1">
    <location>
        <begin position="107"/>
        <end position="117"/>
    </location>
</feature>
<evidence type="ECO:0000313" key="3">
    <source>
        <dbReference type="Proteomes" id="UP001497472"/>
    </source>
</evidence>
<feature type="region of interest" description="Disordered" evidence="1">
    <location>
        <begin position="105"/>
        <end position="158"/>
    </location>
</feature>
<feature type="compositionally biased region" description="Basic and acidic residues" evidence="1">
    <location>
        <begin position="127"/>
        <end position="143"/>
    </location>
</feature>
<protein>
    <submittedName>
        <fullName evidence="2">Uncharacterized protein</fullName>
    </submittedName>
</protein>
<reference evidence="2 3" key="1">
    <citation type="submission" date="2023-11" db="EMBL/GenBank/DDBJ databases">
        <authorList>
            <person name="Okamura Y."/>
        </authorList>
    </citation>
    <scope>NUCLEOTIDE SEQUENCE [LARGE SCALE GENOMIC DNA]</scope>
</reference>
<comment type="caution">
    <text evidence="2">The sequence shown here is derived from an EMBL/GenBank/DDBJ whole genome shotgun (WGS) entry which is preliminary data.</text>
</comment>
<dbReference type="AlphaFoldDB" id="A0AAV1JW58"/>
<organism evidence="2 3">
    <name type="scientific">Leptosia nina</name>
    <dbReference type="NCBI Taxonomy" id="320188"/>
    <lineage>
        <taxon>Eukaryota</taxon>
        <taxon>Metazoa</taxon>
        <taxon>Ecdysozoa</taxon>
        <taxon>Arthropoda</taxon>
        <taxon>Hexapoda</taxon>
        <taxon>Insecta</taxon>
        <taxon>Pterygota</taxon>
        <taxon>Neoptera</taxon>
        <taxon>Endopterygota</taxon>
        <taxon>Lepidoptera</taxon>
        <taxon>Glossata</taxon>
        <taxon>Ditrysia</taxon>
        <taxon>Papilionoidea</taxon>
        <taxon>Pieridae</taxon>
        <taxon>Pierinae</taxon>
        <taxon>Leptosia</taxon>
    </lineage>
</organism>